<dbReference type="GO" id="GO:0005615">
    <property type="term" value="C:extracellular space"/>
    <property type="evidence" value="ECO:0007669"/>
    <property type="project" value="TreeGrafter"/>
</dbReference>
<dbReference type="FunFam" id="3.10.450.10:FF:000004">
    <property type="entry name" value="Cystatin C"/>
    <property type="match status" value="1"/>
</dbReference>
<comment type="similarity">
    <text evidence="1">Belongs to the cystatin family.</text>
</comment>
<dbReference type="Gene3D" id="3.10.450.10">
    <property type="match status" value="1"/>
</dbReference>
<dbReference type="RefSeq" id="XP_013888251.1">
    <property type="nucleotide sequence ID" value="XM_014032797.1"/>
</dbReference>
<evidence type="ECO:0000256" key="2">
    <source>
        <dbReference type="ARBA" id="ARBA00023157"/>
    </source>
</evidence>
<evidence type="ECO:0000256" key="1">
    <source>
        <dbReference type="ARBA" id="ARBA00009403"/>
    </source>
</evidence>
<evidence type="ECO:0000313" key="6">
    <source>
        <dbReference type="RefSeq" id="XP_013888251.1"/>
    </source>
</evidence>
<evidence type="ECO:0000313" key="5">
    <source>
        <dbReference type="Proteomes" id="UP000192220"/>
    </source>
</evidence>
<dbReference type="STRING" id="52670.A0A2I4D7N4"/>
<dbReference type="Pfam" id="PF00031">
    <property type="entry name" value="Cystatin"/>
    <property type="match status" value="1"/>
</dbReference>
<dbReference type="KEGG" id="alim:106535728"/>
<dbReference type="InterPro" id="IPR000010">
    <property type="entry name" value="Cystatin_dom"/>
</dbReference>
<keyword evidence="3" id="KW-0732">Signal</keyword>
<dbReference type="GO" id="GO:0031982">
    <property type="term" value="C:vesicle"/>
    <property type="evidence" value="ECO:0007669"/>
    <property type="project" value="TreeGrafter"/>
</dbReference>
<sequence>MWKIVFLFLAASFAVGNVTLVGGFRKVDPKDEGVQNALRFAIAEHNRRSNDMYLSNAAEVIEAQSQVVSGLKYTLTVRMAKTSCRKSAADESCPVHSDPEKARPYICTFTVWSRPWLNDIQLEKQKC</sequence>
<keyword evidence="2" id="KW-1015">Disulfide bond</keyword>
<gene>
    <name evidence="6" type="primary">LOC106535728</name>
</gene>
<dbReference type="PANTHER" id="PTHR46186:SF12">
    <property type="entry name" value="CYSTATIN C (AMYLOID ANGIOPATHY AND CEREBRAL HEMORRHAGE)-RELATED"/>
    <property type="match status" value="1"/>
</dbReference>
<organism evidence="5 6">
    <name type="scientific">Austrofundulus limnaeus</name>
    <name type="common">Annual killifish</name>
    <dbReference type="NCBI Taxonomy" id="52670"/>
    <lineage>
        <taxon>Eukaryota</taxon>
        <taxon>Metazoa</taxon>
        <taxon>Chordata</taxon>
        <taxon>Craniata</taxon>
        <taxon>Vertebrata</taxon>
        <taxon>Euteleostomi</taxon>
        <taxon>Actinopterygii</taxon>
        <taxon>Neopterygii</taxon>
        <taxon>Teleostei</taxon>
        <taxon>Neoteleostei</taxon>
        <taxon>Acanthomorphata</taxon>
        <taxon>Ovalentaria</taxon>
        <taxon>Atherinomorphae</taxon>
        <taxon>Cyprinodontiformes</taxon>
        <taxon>Rivulidae</taxon>
        <taxon>Austrofundulus</taxon>
    </lineage>
</organism>
<accession>A0A2I4D7N4</accession>
<dbReference type="Proteomes" id="UP000192220">
    <property type="component" value="Unplaced"/>
</dbReference>
<evidence type="ECO:0000259" key="4">
    <source>
        <dbReference type="SMART" id="SM00043"/>
    </source>
</evidence>
<dbReference type="SMART" id="SM00043">
    <property type="entry name" value="CY"/>
    <property type="match status" value="1"/>
</dbReference>
<dbReference type="PROSITE" id="PS00287">
    <property type="entry name" value="CYSTATIN"/>
    <property type="match status" value="1"/>
</dbReference>
<dbReference type="SUPFAM" id="SSF54403">
    <property type="entry name" value="Cystatin/monellin"/>
    <property type="match status" value="1"/>
</dbReference>
<dbReference type="AlphaFoldDB" id="A0A2I4D7N4"/>
<dbReference type="GO" id="GO:0004869">
    <property type="term" value="F:cysteine-type endopeptidase inhibitor activity"/>
    <property type="evidence" value="ECO:0007669"/>
    <property type="project" value="InterPro"/>
</dbReference>
<name>A0A2I4D7N4_AUSLI</name>
<dbReference type="InterPro" id="IPR018073">
    <property type="entry name" value="Prot_inh_cystat_CS"/>
</dbReference>
<dbReference type="InParanoid" id="A0A2I4D7N4"/>
<keyword evidence="5" id="KW-1185">Reference proteome</keyword>
<feature type="signal peptide" evidence="3">
    <location>
        <begin position="1"/>
        <end position="16"/>
    </location>
</feature>
<reference evidence="6" key="1">
    <citation type="submission" date="2025-08" db="UniProtKB">
        <authorList>
            <consortium name="RefSeq"/>
        </authorList>
    </citation>
    <scope>IDENTIFICATION</scope>
    <source>
        <strain evidence="6">Quisiro</strain>
        <tissue evidence="6">Liver</tissue>
    </source>
</reference>
<dbReference type="PANTHER" id="PTHR46186">
    <property type="entry name" value="CYSTATIN"/>
    <property type="match status" value="1"/>
</dbReference>
<dbReference type="OrthoDB" id="1908104at2759"/>
<dbReference type="CDD" id="cd00042">
    <property type="entry name" value="CY"/>
    <property type="match status" value="1"/>
</dbReference>
<feature type="domain" description="Cystatin" evidence="4">
    <location>
        <begin position="19"/>
        <end position="127"/>
    </location>
</feature>
<dbReference type="GO" id="GO:0005737">
    <property type="term" value="C:cytoplasm"/>
    <property type="evidence" value="ECO:0007669"/>
    <property type="project" value="TreeGrafter"/>
</dbReference>
<dbReference type="GeneID" id="106535728"/>
<protein>
    <submittedName>
        <fullName evidence="6">Cystatin</fullName>
    </submittedName>
</protein>
<feature type="chain" id="PRO_5018676250" evidence="3">
    <location>
        <begin position="17"/>
        <end position="127"/>
    </location>
</feature>
<evidence type="ECO:0000256" key="3">
    <source>
        <dbReference type="SAM" id="SignalP"/>
    </source>
</evidence>
<proteinExistence type="inferred from homology"/>
<dbReference type="InterPro" id="IPR046350">
    <property type="entry name" value="Cystatin_sf"/>
</dbReference>
<dbReference type="FunCoup" id="A0A2I4D7N4">
    <property type="interactions" value="332"/>
</dbReference>